<evidence type="ECO:0000256" key="1">
    <source>
        <dbReference type="SAM" id="MobiDB-lite"/>
    </source>
</evidence>
<keyword evidence="3" id="KW-1185">Reference proteome</keyword>
<feature type="region of interest" description="Disordered" evidence="1">
    <location>
        <begin position="64"/>
        <end position="91"/>
    </location>
</feature>
<dbReference type="EMBL" id="CP127173">
    <property type="protein sequence ID" value="WIV53693.1"/>
    <property type="molecule type" value="Genomic_DNA"/>
</dbReference>
<evidence type="ECO:0000313" key="2">
    <source>
        <dbReference type="EMBL" id="WIV53693.1"/>
    </source>
</evidence>
<evidence type="ECO:0000313" key="3">
    <source>
        <dbReference type="Proteomes" id="UP001227101"/>
    </source>
</evidence>
<accession>A0ABY8XD51</accession>
<gene>
    <name evidence="2" type="ORF">QP939_33065</name>
</gene>
<organism evidence="2 3">
    <name type="scientific">Amycolatopsis nalaikhensis</name>
    <dbReference type="NCBI Taxonomy" id="715472"/>
    <lineage>
        <taxon>Bacteria</taxon>
        <taxon>Bacillati</taxon>
        <taxon>Actinomycetota</taxon>
        <taxon>Actinomycetes</taxon>
        <taxon>Pseudonocardiales</taxon>
        <taxon>Pseudonocardiaceae</taxon>
        <taxon>Amycolatopsis</taxon>
    </lineage>
</organism>
<dbReference type="RefSeq" id="WP_285450156.1">
    <property type="nucleotide sequence ID" value="NZ_CP127173.1"/>
</dbReference>
<sequence length="91" mass="9685">MTDSSGPGRTPEELAAALRATARSAATSALREGLEDIDDRYGHDVADQVAGLIDVAEVFAGLTDPNVRGGRTRPAARDDDEPWEFKPVTSM</sequence>
<protein>
    <submittedName>
        <fullName evidence="2">Uncharacterized protein</fullName>
    </submittedName>
</protein>
<dbReference type="Proteomes" id="UP001227101">
    <property type="component" value="Chromosome"/>
</dbReference>
<name>A0ABY8XD51_9PSEU</name>
<reference evidence="2 3" key="1">
    <citation type="submission" date="2023-06" db="EMBL/GenBank/DDBJ databases">
        <authorList>
            <person name="Oyuntsetseg B."/>
            <person name="Kim S.B."/>
        </authorList>
    </citation>
    <scope>NUCLEOTIDE SEQUENCE [LARGE SCALE GENOMIC DNA]</scope>
    <source>
        <strain evidence="2 3">2-2</strain>
    </source>
</reference>
<proteinExistence type="predicted"/>